<dbReference type="InParanoid" id="A0A078AK83"/>
<reference evidence="2 3" key="1">
    <citation type="submission" date="2014-06" db="EMBL/GenBank/DDBJ databases">
        <authorList>
            <person name="Swart Estienne"/>
        </authorList>
    </citation>
    <scope>NUCLEOTIDE SEQUENCE [LARGE SCALE GENOMIC DNA]</scope>
    <source>
        <strain evidence="2 3">130c</strain>
    </source>
</reference>
<keyword evidence="3" id="KW-1185">Reference proteome</keyword>
<sequence length="525" mass="61136">MSEIGSTIYDGVTPVARKTVYSQLRKQQNNQSNHQLYIDRDNHPIYSKQTSYARLQDMKLESAWSQVITTIPESTSIEHEGYHKELKKNNSFDNNNEYIKNYNGHQGLISYQKSKLLMSPGLDISQMDITRRNFSNIHSRPNESIDSSTGKTRSNDRRQKQSKNNEKAKEDRDKMIKLKIMSLFTRTQITQDSFDNSKSKEMEREITKASSFSKSVREGKIDPKRQRYLSEKSHILFTQQKLPPLELTKKFLIQEKKSKEKQLLRNIIQPNIEPSASSIMITMTQLSRYEDETERHQKKKAMSQNISPKLLKKNESVTKSHSNKKFQKININLSEISRFVDNENVKDLTMKDLVRDRQKNILKQKHGRIASFIQKLVKNDIIRKKLNRSKNKDYDSGSLEENDEIYRATQDEIKSIQDQIKFDVKKYVPPSQHMDDDKSFHSLTKHKMSYIRDSSPDINKVKRQGAGSGLHHMGPNGSNDYLDLDQSILQCQNSINQGLKLEKGLWKSGFLDKIKKIDVIDKFQI</sequence>
<dbReference type="Proteomes" id="UP000039865">
    <property type="component" value="Unassembled WGS sequence"/>
</dbReference>
<feature type="compositionally biased region" description="Basic and acidic residues" evidence="1">
    <location>
        <begin position="153"/>
        <end position="172"/>
    </location>
</feature>
<evidence type="ECO:0000313" key="3">
    <source>
        <dbReference type="Proteomes" id="UP000039865"/>
    </source>
</evidence>
<feature type="region of interest" description="Disordered" evidence="1">
    <location>
        <begin position="133"/>
        <end position="172"/>
    </location>
</feature>
<evidence type="ECO:0000256" key="1">
    <source>
        <dbReference type="SAM" id="MobiDB-lite"/>
    </source>
</evidence>
<organism evidence="2 3">
    <name type="scientific">Stylonychia lemnae</name>
    <name type="common">Ciliate</name>
    <dbReference type="NCBI Taxonomy" id="5949"/>
    <lineage>
        <taxon>Eukaryota</taxon>
        <taxon>Sar</taxon>
        <taxon>Alveolata</taxon>
        <taxon>Ciliophora</taxon>
        <taxon>Intramacronucleata</taxon>
        <taxon>Spirotrichea</taxon>
        <taxon>Stichotrichia</taxon>
        <taxon>Sporadotrichida</taxon>
        <taxon>Oxytrichidae</taxon>
        <taxon>Stylonychinae</taxon>
        <taxon>Stylonychia</taxon>
    </lineage>
</organism>
<dbReference type="AlphaFoldDB" id="A0A078AK83"/>
<feature type="compositionally biased region" description="Basic and acidic residues" evidence="1">
    <location>
        <begin position="195"/>
        <end position="207"/>
    </location>
</feature>
<protein>
    <submittedName>
        <fullName evidence="2">Uncharacterized protein</fullName>
    </submittedName>
</protein>
<dbReference type="EMBL" id="CCKQ01009707">
    <property type="protein sequence ID" value="CDW81213.1"/>
    <property type="molecule type" value="Genomic_DNA"/>
</dbReference>
<feature type="compositionally biased region" description="Polar residues" evidence="1">
    <location>
        <begin position="133"/>
        <end position="152"/>
    </location>
</feature>
<feature type="region of interest" description="Disordered" evidence="1">
    <location>
        <begin position="194"/>
        <end position="219"/>
    </location>
</feature>
<proteinExistence type="predicted"/>
<accession>A0A078AK83</accession>
<evidence type="ECO:0000313" key="2">
    <source>
        <dbReference type="EMBL" id="CDW81213.1"/>
    </source>
</evidence>
<gene>
    <name evidence="2" type="primary">Contig11591.g589</name>
    <name evidence="2" type="ORF">STYLEM_10225</name>
</gene>
<name>A0A078AK83_STYLE</name>